<evidence type="ECO:0000259" key="9">
    <source>
        <dbReference type="PROSITE" id="PS51755"/>
    </source>
</evidence>
<dbReference type="SMART" id="SM00862">
    <property type="entry name" value="Trans_reg_C"/>
    <property type="match status" value="1"/>
</dbReference>
<evidence type="ECO:0000256" key="5">
    <source>
        <dbReference type="ARBA" id="ARBA00023163"/>
    </source>
</evidence>
<feature type="domain" description="Response regulatory" evidence="8">
    <location>
        <begin position="2"/>
        <end position="116"/>
    </location>
</feature>
<dbReference type="Pfam" id="PF00486">
    <property type="entry name" value="Trans_reg_C"/>
    <property type="match status" value="1"/>
</dbReference>
<dbReference type="InterPro" id="IPR039420">
    <property type="entry name" value="WalR-like"/>
</dbReference>
<dbReference type="CDD" id="cd00383">
    <property type="entry name" value="trans_reg_C"/>
    <property type="match status" value="1"/>
</dbReference>
<dbReference type="SMART" id="SM00448">
    <property type="entry name" value="REC"/>
    <property type="match status" value="1"/>
</dbReference>
<keyword evidence="3" id="KW-0805">Transcription regulation</keyword>
<evidence type="ECO:0000256" key="4">
    <source>
        <dbReference type="ARBA" id="ARBA00023125"/>
    </source>
</evidence>
<dbReference type="RefSeq" id="WP_344674065.1">
    <property type="nucleotide sequence ID" value="NZ_BAAAZI010000006.1"/>
</dbReference>
<keyword evidence="11" id="KW-1185">Reference proteome</keyword>
<dbReference type="Pfam" id="PF00072">
    <property type="entry name" value="Response_reg"/>
    <property type="match status" value="1"/>
</dbReference>
<dbReference type="Gene3D" id="3.40.50.2300">
    <property type="match status" value="1"/>
</dbReference>
<keyword evidence="4 7" id="KW-0238">DNA-binding</keyword>
<dbReference type="EMBL" id="BAAAZI010000006">
    <property type="protein sequence ID" value="GAA4138462.1"/>
    <property type="molecule type" value="Genomic_DNA"/>
</dbReference>
<name>A0ABP7YMN5_9SPHI</name>
<accession>A0ABP7YMN5</accession>
<dbReference type="InterPro" id="IPR001789">
    <property type="entry name" value="Sig_transdc_resp-reg_receiver"/>
</dbReference>
<dbReference type="Gene3D" id="1.10.10.10">
    <property type="entry name" value="Winged helix-like DNA-binding domain superfamily/Winged helix DNA-binding domain"/>
    <property type="match status" value="1"/>
</dbReference>
<evidence type="ECO:0000313" key="11">
    <source>
        <dbReference type="Proteomes" id="UP001500101"/>
    </source>
</evidence>
<sequence>MKILIIEDELALQENIKEFLESEQYLVETAVDFPTALDKAMNYSYDCILLDIMLPGGNGLDILRELQKTGKKHAVLILSAKDSVEDKVLGLEIGADDYLAKPFHFTELLARIKSIIRRNAQEGSRLISYQNIKLDPENRIVLVDSNPLTLNRKEFDLLYYFLLRPERLLEKTTLAEAVWGDHVDQADNLDFIYSQIKNIRRKLKDASARADIQAVYGVGYKLV</sequence>
<dbReference type="SUPFAM" id="SSF52172">
    <property type="entry name" value="CheY-like"/>
    <property type="match status" value="1"/>
</dbReference>
<evidence type="ECO:0000256" key="3">
    <source>
        <dbReference type="ARBA" id="ARBA00023015"/>
    </source>
</evidence>
<feature type="domain" description="OmpR/PhoB-type" evidence="9">
    <location>
        <begin position="124"/>
        <end position="223"/>
    </location>
</feature>
<gene>
    <name evidence="10" type="ORF">GCM10022216_15620</name>
</gene>
<dbReference type="PANTHER" id="PTHR48111">
    <property type="entry name" value="REGULATOR OF RPOS"/>
    <property type="match status" value="1"/>
</dbReference>
<dbReference type="PROSITE" id="PS51755">
    <property type="entry name" value="OMPR_PHOB"/>
    <property type="match status" value="1"/>
</dbReference>
<dbReference type="Proteomes" id="UP001500101">
    <property type="component" value="Unassembled WGS sequence"/>
</dbReference>
<evidence type="ECO:0000256" key="7">
    <source>
        <dbReference type="PROSITE-ProRule" id="PRU01091"/>
    </source>
</evidence>
<feature type="DNA-binding region" description="OmpR/PhoB-type" evidence="7">
    <location>
        <begin position="124"/>
        <end position="223"/>
    </location>
</feature>
<keyword evidence="5" id="KW-0804">Transcription</keyword>
<organism evidence="10 11">
    <name type="scientific">Sphingobacterium kyonggiense</name>
    <dbReference type="NCBI Taxonomy" id="714075"/>
    <lineage>
        <taxon>Bacteria</taxon>
        <taxon>Pseudomonadati</taxon>
        <taxon>Bacteroidota</taxon>
        <taxon>Sphingobacteriia</taxon>
        <taxon>Sphingobacteriales</taxon>
        <taxon>Sphingobacteriaceae</taxon>
        <taxon>Sphingobacterium</taxon>
    </lineage>
</organism>
<evidence type="ECO:0000256" key="6">
    <source>
        <dbReference type="PROSITE-ProRule" id="PRU00169"/>
    </source>
</evidence>
<keyword evidence="2" id="KW-0902">Two-component regulatory system</keyword>
<evidence type="ECO:0000313" key="10">
    <source>
        <dbReference type="EMBL" id="GAA4138462.1"/>
    </source>
</evidence>
<dbReference type="PANTHER" id="PTHR48111:SF22">
    <property type="entry name" value="REGULATOR OF RPOS"/>
    <property type="match status" value="1"/>
</dbReference>
<dbReference type="Gene3D" id="6.10.250.690">
    <property type="match status" value="1"/>
</dbReference>
<reference evidence="11" key="1">
    <citation type="journal article" date="2019" name="Int. J. Syst. Evol. Microbiol.">
        <title>The Global Catalogue of Microorganisms (GCM) 10K type strain sequencing project: providing services to taxonomists for standard genome sequencing and annotation.</title>
        <authorList>
            <consortium name="The Broad Institute Genomics Platform"/>
            <consortium name="The Broad Institute Genome Sequencing Center for Infectious Disease"/>
            <person name="Wu L."/>
            <person name="Ma J."/>
        </authorList>
    </citation>
    <scope>NUCLEOTIDE SEQUENCE [LARGE SCALE GENOMIC DNA]</scope>
    <source>
        <strain evidence="11">JCM 16704</strain>
    </source>
</reference>
<feature type="modified residue" description="4-aspartylphosphate" evidence="6">
    <location>
        <position position="51"/>
    </location>
</feature>
<proteinExistence type="predicted"/>
<evidence type="ECO:0000256" key="2">
    <source>
        <dbReference type="ARBA" id="ARBA00023012"/>
    </source>
</evidence>
<dbReference type="PROSITE" id="PS50110">
    <property type="entry name" value="RESPONSE_REGULATORY"/>
    <property type="match status" value="1"/>
</dbReference>
<protein>
    <submittedName>
        <fullName evidence="10">Response regulator transcription factor</fullName>
    </submittedName>
</protein>
<evidence type="ECO:0000259" key="8">
    <source>
        <dbReference type="PROSITE" id="PS50110"/>
    </source>
</evidence>
<dbReference type="InterPro" id="IPR001867">
    <property type="entry name" value="OmpR/PhoB-type_DNA-bd"/>
</dbReference>
<dbReference type="InterPro" id="IPR011006">
    <property type="entry name" value="CheY-like_superfamily"/>
</dbReference>
<evidence type="ECO:0000256" key="1">
    <source>
        <dbReference type="ARBA" id="ARBA00022553"/>
    </source>
</evidence>
<comment type="caution">
    <text evidence="10">The sequence shown here is derived from an EMBL/GenBank/DDBJ whole genome shotgun (WGS) entry which is preliminary data.</text>
</comment>
<dbReference type="InterPro" id="IPR036388">
    <property type="entry name" value="WH-like_DNA-bd_sf"/>
</dbReference>
<keyword evidence="1 6" id="KW-0597">Phosphoprotein</keyword>